<feature type="domain" description="PKD/Chitinase" evidence="1">
    <location>
        <begin position="108"/>
        <end position="197"/>
    </location>
</feature>
<organism evidence="2 3">
    <name type="scientific">Baekduia soli</name>
    <dbReference type="NCBI Taxonomy" id="496014"/>
    <lineage>
        <taxon>Bacteria</taxon>
        <taxon>Bacillati</taxon>
        <taxon>Actinomycetota</taxon>
        <taxon>Thermoleophilia</taxon>
        <taxon>Solirubrobacterales</taxon>
        <taxon>Baekduiaceae</taxon>
        <taxon>Baekduia</taxon>
    </lineage>
</organism>
<feature type="domain" description="PKD/Chitinase" evidence="1">
    <location>
        <begin position="9"/>
        <end position="87"/>
    </location>
</feature>
<dbReference type="EMBL" id="CP042430">
    <property type="protein sequence ID" value="QEC47912.1"/>
    <property type="molecule type" value="Genomic_DNA"/>
</dbReference>
<dbReference type="InterPro" id="IPR022409">
    <property type="entry name" value="PKD/Chitinase_dom"/>
</dbReference>
<sequence>MTIDSPLDGRTFYAGEPITYAATVTDPGWGMLADAAIAWTEDGAAIGTGPRITRSGTPIGTHTIAVTATNADGLSASASITVRVAAAENHAPAVAITDPADNSEFPAGVDPVTSERYADVKFTAKATDPDGDPPTFQWWDSIDGGPYAQVAFELSPTLRLHARPPAPGEDTTHDLILVASDGTNRSTAAIRVRIYTID</sequence>
<dbReference type="InterPro" id="IPR035986">
    <property type="entry name" value="PKD_dom_sf"/>
</dbReference>
<dbReference type="InterPro" id="IPR013783">
    <property type="entry name" value="Ig-like_fold"/>
</dbReference>
<reference evidence="2 3" key="1">
    <citation type="journal article" date="2018" name="J. Microbiol.">
        <title>Baekduia soli gen. nov., sp. nov., a novel bacterium isolated from the soil of Baekdu Mountain and proposal of a novel family name, Baekduiaceae fam. nov.</title>
        <authorList>
            <person name="An D.S."/>
            <person name="Siddiqi M.Z."/>
            <person name="Kim K.H."/>
            <person name="Yu H.S."/>
            <person name="Im W.T."/>
        </authorList>
    </citation>
    <scope>NUCLEOTIDE SEQUENCE [LARGE SCALE GENOMIC DNA]</scope>
    <source>
        <strain evidence="2 3">BR7-21</strain>
    </source>
</reference>
<gene>
    <name evidence="2" type="ORF">FSW04_10250</name>
</gene>
<keyword evidence="3" id="KW-1185">Reference proteome</keyword>
<dbReference type="SMART" id="SM00089">
    <property type="entry name" value="PKD"/>
    <property type="match status" value="2"/>
</dbReference>
<dbReference type="RefSeq" id="WP_146918901.1">
    <property type="nucleotide sequence ID" value="NZ_CP042430.1"/>
</dbReference>
<dbReference type="KEGG" id="bsol:FSW04_10250"/>
<dbReference type="Proteomes" id="UP000321805">
    <property type="component" value="Chromosome"/>
</dbReference>
<dbReference type="SUPFAM" id="SSF49299">
    <property type="entry name" value="PKD domain"/>
    <property type="match status" value="1"/>
</dbReference>
<proteinExistence type="predicted"/>
<dbReference type="AlphaFoldDB" id="A0A5B8U5I8"/>
<evidence type="ECO:0000313" key="3">
    <source>
        <dbReference type="Proteomes" id="UP000321805"/>
    </source>
</evidence>
<dbReference type="GO" id="GO:0005975">
    <property type="term" value="P:carbohydrate metabolic process"/>
    <property type="evidence" value="ECO:0007669"/>
    <property type="project" value="UniProtKB-ARBA"/>
</dbReference>
<dbReference type="CDD" id="cd00146">
    <property type="entry name" value="PKD"/>
    <property type="match status" value="1"/>
</dbReference>
<evidence type="ECO:0000313" key="2">
    <source>
        <dbReference type="EMBL" id="QEC47912.1"/>
    </source>
</evidence>
<protein>
    <recommendedName>
        <fullName evidence="1">PKD/Chitinase domain-containing protein</fullName>
    </recommendedName>
</protein>
<dbReference type="Gene3D" id="2.60.40.10">
    <property type="entry name" value="Immunoglobulins"/>
    <property type="match status" value="2"/>
</dbReference>
<name>A0A5B8U5I8_9ACTN</name>
<dbReference type="OrthoDB" id="27369at2"/>
<accession>A0A5B8U5I8</accession>
<evidence type="ECO:0000259" key="1">
    <source>
        <dbReference type="SMART" id="SM00089"/>
    </source>
</evidence>